<dbReference type="Pfam" id="PF01613">
    <property type="entry name" value="Flavin_Reduct"/>
    <property type="match status" value="1"/>
</dbReference>
<sequence>MSLKAIFLGYPGGISPTTADDGNGPVALTTTSVASISIDTPLRVFSISELSSAAEVLTKASTLVVHSLDVHDIEVAKLGGAS</sequence>
<accession>A0AAU6WF01</accession>
<dbReference type="GO" id="GO:0016646">
    <property type="term" value="F:oxidoreductase activity, acting on the CH-NH group of donors, NAD or NADP as acceptor"/>
    <property type="evidence" value="ECO:0007669"/>
    <property type="project" value="UniProtKB-ARBA"/>
</dbReference>
<dbReference type="KEGG" id="gey:QMQ05_03310"/>
<dbReference type="Gene3D" id="2.30.110.10">
    <property type="entry name" value="Electron Transport, Fmn-binding Protein, Chain A"/>
    <property type="match status" value="1"/>
</dbReference>
<dbReference type="AlphaFoldDB" id="A0AAU6WF01"/>
<dbReference type="EC" id="1.-.-.-" evidence="2"/>
<evidence type="ECO:0000313" key="3">
    <source>
        <dbReference type="Proteomes" id="UP001486888"/>
    </source>
</evidence>
<name>A0AAU6WF01_9MICC</name>
<organism evidence="2 3">
    <name type="scientific">Glutamicibacter ectropisis</name>
    <dbReference type="NCBI Taxonomy" id="3046593"/>
    <lineage>
        <taxon>Bacteria</taxon>
        <taxon>Bacillati</taxon>
        <taxon>Actinomycetota</taxon>
        <taxon>Actinomycetes</taxon>
        <taxon>Micrococcales</taxon>
        <taxon>Micrococcaceae</taxon>
        <taxon>Glutamicibacter</taxon>
    </lineage>
</organism>
<dbReference type="InterPro" id="IPR002563">
    <property type="entry name" value="Flavin_Rdtase-like_dom"/>
</dbReference>
<dbReference type="GO" id="GO:0010181">
    <property type="term" value="F:FMN binding"/>
    <property type="evidence" value="ECO:0007669"/>
    <property type="project" value="InterPro"/>
</dbReference>
<dbReference type="RefSeq" id="WP_345472992.1">
    <property type="nucleotide sequence ID" value="NZ_CP125942.1"/>
</dbReference>
<keyword evidence="2" id="KW-0560">Oxidoreductase</keyword>
<feature type="domain" description="Flavin reductase like" evidence="1">
    <location>
        <begin position="10"/>
        <end position="77"/>
    </location>
</feature>
<dbReference type="InterPro" id="IPR012349">
    <property type="entry name" value="Split_barrel_FMN-bd"/>
</dbReference>
<evidence type="ECO:0000313" key="2">
    <source>
        <dbReference type="EMBL" id="XAO46575.1"/>
    </source>
</evidence>
<dbReference type="SUPFAM" id="SSF50475">
    <property type="entry name" value="FMN-binding split barrel"/>
    <property type="match status" value="1"/>
</dbReference>
<gene>
    <name evidence="2" type="ORF">QMQ05_03310</name>
</gene>
<dbReference type="Proteomes" id="UP001486888">
    <property type="component" value="Chromosome"/>
</dbReference>
<protein>
    <submittedName>
        <fullName evidence="2">Flavin reductase family protein</fullName>
        <ecNumber evidence="2">1.-.-.-</ecNumber>
    </submittedName>
</protein>
<dbReference type="EMBL" id="CP125942">
    <property type="protein sequence ID" value="XAO46575.1"/>
    <property type="molecule type" value="Genomic_DNA"/>
</dbReference>
<evidence type="ECO:0000259" key="1">
    <source>
        <dbReference type="Pfam" id="PF01613"/>
    </source>
</evidence>
<proteinExistence type="predicted"/>
<keyword evidence="3" id="KW-1185">Reference proteome</keyword>
<reference evidence="2 3" key="1">
    <citation type="submission" date="2023-05" db="EMBL/GenBank/DDBJ databases">
        <title>Glutamicibacter sp. B1, complete genome.</title>
        <authorList>
            <person name="Long Y.H."/>
            <person name="Fang T."/>
            <person name="Li X.Y."/>
        </authorList>
    </citation>
    <scope>NUCLEOTIDE SEQUENCE [LARGE SCALE GENOMIC DNA]</scope>
    <source>
        <strain evidence="2 3">B1</strain>
    </source>
</reference>